<keyword evidence="2" id="KW-0812">Transmembrane</keyword>
<gene>
    <name evidence="3" type="ORF">M911_03500</name>
</gene>
<dbReference type="GO" id="GO:0005886">
    <property type="term" value="C:plasma membrane"/>
    <property type="evidence" value="ECO:0007669"/>
    <property type="project" value="TreeGrafter"/>
</dbReference>
<evidence type="ECO:0000313" key="3">
    <source>
        <dbReference type="EMBL" id="AHK80593.1"/>
    </source>
</evidence>
<keyword evidence="2" id="KW-0472">Membrane</keyword>
<dbReference type="EMBL" id="CP007268">
    <property type="protein sequence ID" value="AHK80593.1"/>
    <property type="molecule type" value="Genomic_DNA"/>
</dbReference>
<evidence type="ECO:0000256" key="1">
    <source>
        <dbReference type="SAM" id="MobiDB-lite"/>
    </source>
</evidence>
<reference evidence="3 4" key="1">
    <citation type="journal article" date="2014" name="J Genomics">
        <title>Draft Genome Sequence of the Extremely Halophilic Phototrophic Purple Sulfur Bacterium Halorhodospira halochloris.</title>
        <authorList>
            <person name="Singh K.S."/>
            <person name="Kirksey J."/>
            <person name="Hoff W.D."/>
            <person name="Deole R."/>
        </authorList>
    </citation>
    <scope>NUCLEOTIDE SEQUENCE [LARGE SCALE GENOMIC DNA]</scope>
    <source>
        <strain evidence="3 4">A</strain>
    </source>
</reference>
<dbReference type="InterPro" id="IPR001036">
    <property type="entry name" value="Acrflvin-R"/>
</dbReference>
<feature type="transmembrane region" description="Helical" evidence="2">
    <location>
        <begin position="68"/>
        <end position="93"/>
    </location>
</feature>
<dbReference type="AlphaFoldDB" id="W8KN52"/>
<accession>W8KN52</accession>
<proteinExistence type="predicted"/>
<feature type="transmembrane region" description="Helical" evidence="2">
    <location>
        <begin position="42"/>
        <end position="62"/>
    </location>
</feature>
<dbReference type="HOGENOM" id="CLU_002755_2_5_6"/>
<dbReference type="SUPFAM" id="SSF82866">
    <property type="entry name" value="Multidrug efflux transporter AcrB transmembrane domain"/>
    <property type="match status" value="1"/>
</dbReference>
<dbReference type="PANTHER" id="PTHR32063">
    <property type="match status" value="1"/>
</dbReference>
<dbReference type="KEGG" id="hhc:M911_03500"/>
<evidence type="ECO:0000313" key="4">
    <source>
        <dbReference type="Proteomes" id="UP000019442"/>
    </source>
</evidence>
<dbReference type="Gene3D" id="1.20.1640.10">
    <property type="entry name" value="Multidrug efflux transporter AcrB transmembrane domain"/>
    <property type="match status" value="1"/>
</dbReference>
<keyword evidence="2" id="KW-1133">Transmembrane helix</keyword>
<dbReference type="PATRIC" id="fig|1354791.3.peg.1094"/>
<name>W8KN52_9GAMM</name>
<protein>
    <recommendedName>
        <fullName evidence="5">Acriflavin resistance protein</fullName>
    </recommendedName>
</protein>
<organism evidence="3 4">
    <name type="scientific">Ectothiorhodospira haloalkaliphila</name>
    <dbReference type="NCBI Taxonomy" id="421628"/>
    <lineage>
        <taxon>Bacteria</taxon>
        <taxon>Pseudomonadati</taxon>
        <taxon>Pseudomonadota</taxon>
        <taxon>Gammaproteobacteria</taxon>
        <taxon>Chromatiales</taxon>
        <taxon>Ectothiorhodospiraceae</taxon>
        <taxon>Ectothiorhodospira</taxon>
    </lineage>
</organism>
<evidence type="ECO:0008006" key="5">
    <source>
        <dbReference type="Google" id="ProtNLM"/>
    </source>
</evidence>
<dbReference type="Pfam" id="PF00873">
    <property type="entry name" value="ACR_tran"/>
    <property type="match status" value="1"/>
</dbReference>
<keyword evidence="4" id="KW-1185">Reference proteome</keyword>
<dbReference type="Proteomes" id="UP000019442">
    <property type="component" value="Chromosome"/>
</dbReference>
<dbReference type="PANTHER" id="PTHR32063:SF14">
    <property type="entry name" value="BLL4319 PROTEIN"/>
    <property type="match status" value="1"/>
</dbReference>
<dbReference type="GO" id="GO:0042910">
    <property type="term" value="F:xenobiotic transmembrane transporter activity"/>
    <property type="evidence" value="ECO:0007669"/>
    <property type="project" value="TreeGrafter"/>
</dbReference>
<feature type="compositionally biased region" description="Basic and acidic residues" evidence="1">
    <location>
        <begin position="106"/>
        <end position="122"/>
    </location>
</feature>
<feature type="region of interest" description="Disordered" evidence="1">
    <location>
        <begin position="99"/>
        <end position="122"/>
    </location>
</feature>
<evidence type="ECO:0000256" key="2">
    <source>
        <dbReference type="SAM" id="Phobius"/>
    </source>
</evidence>
<sequence>MLIGLAAKNGILIVEFTNQLRDAGQAFGEALVEAARIRLRPVLMTAVTTVMGTLPLILASGPGSESRFVIGTVVFSGVLFATLFTLFVVPVAYQTLARRTGSPGDTGRRIDALDHQHGPAEV</sequence>
<reference evidence="4" key="2">
    <citation type="submission" date="2014-02" db="EMBL/GenBank/DDBJ databases">
        <title>Draft Genome Sequence of extremely halophilic bacteria Halorhodospira halochloris.</title>
        <authorList>
            <person name="Singh K.S."/>
        </authorList>
    </citation>
    <scope>NUCLEOTIDE SEQUENCE [LARGE SCALE GENOMIC DNA]</scope>
    <source>
        <strain evidence="4">A</strain>
    </source>
</reference>